<dbReference type="EMBL" id="JBBCAQ010000022">
    <property type="protein sequence ID" value="KAK7591030.1"/>
    <property type="molecule type" value="Genomic_DNA"/>
</dbReference>
<reference evidence="2 3" key="1">
    <citation type="submission" date="2024-03" db="EMBL/GenBank/DDBJ databases">
        <title>Adaptation during the transition from Ophiocordyceps entomopathogen to insect associate is accompanied by gene loss and intensified selection.</title>
        <authorList>
            <person name="Ward C.M."/>
            <person name="Onetto C.A."/>
            <person name="Borneman A.R."/>
        </authorList>
    </citation>
    <scope>NUCLEOTIDE SEQUENCE [LARGE SCALE GENOMIC DNA]</scope>
    <source>
        <strain evidence="2">AWRI1</strain>
        <tissue evidence="2">Single Adult Female</tissue>
    </source>
</reference>
<dbReference type="Pfam" id="PF07714">
    <property type="entry name" value="PK_Tyr_Ser-Thr"/>
    <property type="match status" value="1"/>
</dbReference>
<comment type="caution">
    <text evidence="2">The sequence shown here is derived from an EMBL/GenBank/DDBJ whole genome shotgun (WGS) entry which is preliminary data.</text>
</comment>
<sequence>MKKEKDEIERYLCSSSVWSFAVTLWEILNLARDLPYPHLTDEQVIQNAENIYYGGQLQIALLPKPAICPAEVYELMCECWERDYNRRPTFKKIYAFLKRNNAAFTSDFDRQIYGRRDKEEKKKKSWPILLNVASQNKGGHCISWTMIQIVGIRGLIDETISSSILNCWLDFQLDFRSLVGFQLSHFSSSCLNFRLDVSFFVQLSQFSSSCLIFHPLDENWDIRTKIETSGRKLSFRSDRNNAEISDCTYRAEIHVAASSAETIISREMRFD</sequence>
<dbReference type="GO" id="GO:0005886">
    <property type="term" value="C:plasma membrane"/>
    <property type="evidence" value="ECO:0007669"/>
    <property type="project" value="TreeGrafter"/>
</dbReference>
<dbReference type="GO" id="GO:0038062">
    <property type="term" value="F:protein tyrosine kinase collagen receptor activity"/>
    <property type="evidence" value="ECO:0007669"/>
    <property type="project" value="TreeGrafter"/>
</dbReference>
<dbReference type="GO" id="GO:0051897">
    <property type="term" value="P:positive regulation of phosphatidylinositol 3-kinase/protein kinase B signal transduction"/>
    <property type="evidence" value="ECO:0007669"/>
    <property type="project" value="TreeGrafter"/>
</dbReference>
<name>A0AAN9Y5J8_9HEMI</name>
<dbReference type="PANTHER" id="PTHR24416:SF580">
    <property type="entry name" value="DISCOIDIN DOMAIN RECEPTOR, ISOFORM F"/>
    <property type="match status" value="1"/>
</dbReference>
<dbReference type="Gene3D" id="1.10.510.10">
    <property type="entry name" value="Transferase(Phosphotransferase) domain 1"/>
    <property type="match status" value="1"/>
</dbReference>
<dbReference type="SUPFAM" id="SSF56112">
    <property type="entry name" value="Protein kinase-like (PK-like)"/>
    <property type="match status" value="1"/>
</dbReference>
<dbReference type="PROSITE" id="PS50011">
    <property type="entry name" value="PROTEIN_KINASE_DOM"/>
    <property type="match status" value="1"/>
</dbReference>
<dbReference type="GO" id="GO:0010976">
    <property type="term" value="P:positive regulation of neuron projection development"/>
    <property type="evidence" value="ECO:0007669"/>
    <property type="project" value="TreeGrafter"/>
</dbReference>
<protein>
    <recommendedName>
        <fullName evidence="1">Protein kinase domain-containing protein</fullName>
    </recommendedName>
</protein>
<dbReference type="InterPro" id="IPR000719">
    <property type="entry name" value="Prot_kinase_dom"/>
</dbReference>
<proteinExistence type="predicted"/>
<dbReference type="InterPro" id="IPR050122">
    <property type="entry name" value="RTK"/>
</dbReference>
<accession>A0AAN9Y5J8</accession>
<keyword evidence="3" id="KW-1185">Reference proteome</keyword>
<gene>
    <name evidence="2" type="ORF">V9T40_002643</name>
</gene>
<evidence type="ECO:0000259" key="1">
    <source>
        <dbReference type="PROSITE" id="PS50011"/>
    </source>
</evidence>
<feature type="domain" description="Protein kinase" evidence="1">
    <location>
        <begin position="1"/>
        <end position="97"/>
    </location>
</feature>
<dbReference type="GO" id="GO:0005518">
    <property type="term" value="F:collagen binding"/>
    <property type="evidence" value="ECO:0007669"/>
    <property type="project" value="TreeGrafter"/>
</dbReference>
<dbReference type="InterPro" id="IPR011009">
    <property type="entry name" value="Kinase-like_dom_sf"/>
</dbReference>
<dbReference type="Proteomes" id="UP001367676">
    <property type="component" value="Unassembled WGS sequence"/>
</dbReference>
<dbReference type="GO" id="GO:0043235">
    <property type="term" value="C:receptor complex"/>
    <property type="evidence" value="ECO:0007669"/>
    <property type="project" value="TreeGrafter"/>
</dbReference>
<dbReference type="AlphaFoldDB" id="A0AAN9Y5J8"/>
<dbReference type="PANTHER" id="PTHR24416">
    <property type="entry name" value="TYROSINE-PROTEIN KINASE RECEPTOR"/>
    <property type="match status" value="1"/>
</dbReference>
<evidence type="ECO:0000313" key="2">
    <source>
        <dbReference type="EMBL" id="KAK7591030.1"/>
    </source>
</evidence>
<dbReference type="InterPro" id="IPR001245">
    <property type="entry name" value="Ser-Thr/Tyr_kinase_cat_dom"/>
</dbReference>
<organism evidence="2 3">
    <name type="scientific">Parthenolecanium corni</name>
    <dbReference type="NCBI Taxonomy" id="536013"/>
    <lineage>
        <taxon>Eukaryota</taxon>
        <taxon>Metazoa</taxon>
        <taxon>Ecdysozoa</taxon>
        <taxon>Arthropoda</taxon>
        <taxon>Hexapoda</taxon>
        <taxon>Insecta</taxon>
        <taxon>Pterygota</taxon>
        <taxon>Neoptera</taxon>
        <taxon>Paraneoptera</taxon>
        <taxon>Hemiptera</taxon>
        <taxon>Sternorrhyncha</taxon>
        <taxon>Coccoidea</taxon>
        <taxon>Coccidae</taxon>
        <taxon>Parthenolecanium</taxon>
    </lineage>
</organism>
<evidence type="ECO:0000313" key="3">
    <source>
        <dbReference type="Proteomes" id="UP001367676"/>
    </source>
</evidence>
<dbReference type="GO" id="GO:0005524">
    <property type="term" value="F:ATP binding"/>
    <property type="evidence" value="ECO:0007669"/>
    <property type="project" value="InterPro"/>
</dbReference>